<evidence type="ECO:0000256" key="6">
    <source>
        <dbReference type="SAM" id="Phobius"/>
    </source>
</evidence>
<keyword evidence="3 6" id="KW-0812">Transmembrane</keyword>
<evidence type="ECO:0000256" key="4">
    <source>
        <dbReference type="ARBA" id="ARBA00022989"/>
    </source>
</evidence>
<gene>
    <name evidence="8" type="ORF">METZ01_LOCUS91777</name>
</gene>
<dbReference type="GO" id="GO:0005886">
    <property type="term" value="C:plasma membrane"/>
    <property type="evidence" value="ECO:0007669"/>
    <property type="project" value="UniProtKB-SubCell"/>
</dbReference>
<reference evidence="8" key="1">
    <citation type="submission" date="2018-05" db="EMBL/GenBank/DDBJ databases">
        <authorList>
            <person name="Lanie J.A."/>
            <person name="Ng W.-L."/>
            <person name="Kazmierczak K.M."/>
            <person name="Andrzejewski T.M."/>
            <person name="Davidsen T.M."/>
            <person name="Wayne K.J."/>
            <person name="Tettelin H."/>
            <person name="Glass J.I."/>
            <person name="Rusch D."/>
            <person name="Podicherti R."/>
            <person name="Tsui H.-C.T."/>
            <person name="Winkler M.E."/>
        </authorList>
    </citation>
    <scope>NUCLEOTIDE SEQUENCE</scope>
</reference>
<dbReference type="Gene3D" id="3.40.720.10">
    <property type="entry name" value="Alkaline Phosphatase, subunit A"/>
    <property type="match status" value="1"/>
</dbReference>
<feature type="transmembrane region" description="Helical" evidence="6">
    <location>
        <begin position="140"/>
        <end position="158"/>
    </location>
</feature>
<dbReference type="PANTHER" id="PTHR47371:SF3">
    <property type="entry name" value="PHOSPHOGLYCEROL TRANSFERASE I"/>
    <property type="match status" value="1"/>
</dbReference>
<feature type="transmembrane region" description="Helical" evidence="6">
    <location>
        <begin position="12"/>
        <end position="34"/>
    </location>
</feature>
<protein>
    <recommendedName>
        <fullName evidence="7">Sulfatase N-terminal domain-containing protein</fullName>
    </recommendedName>
</protein>
<dbReference type="InterPro" id="IPR000917">
    <property type="entry name" value="Sulfatase_N"/>
</dbReference>
<keyword evidence="2" id="KW-1003">Cell membrane</keyword>
<dbReference type="Pfam" id="PF00884">
    <property type="entry name" value="Sulfatase"/>
    <property type="match status" value="1"/>
</dbReference>
<accession>A0A381VHK6</accession>
<evidence type="ECO:0000256" key="3">
    <source>
        <dbReference type="ARBA" id="ARBA00022692"/>
    </source>
</evidence>
<dbReference type="InterPro" id="IPR017850">
    <property type="entry name" value="Alkaline_phosphatase_core_sf"/>
</dbReference>
<organism evidence="8">
    <name type="scientific">marine metagenome</name>
    <dbReference type="NCBI Taxonomy" id="408172"/>
    <lineage>
        <taxon>unclassified sequences</taxon>
        <taxon>metagenomes</taxon>
        <taxon>ecological metagenomes</taxon>
    </lineage>
</organism>
<evidence type="ECO:0000256" key="2">
    <source>
        <dbReference type="ARBA" id="ARBA00022475"/>
    </source>
</evidence>
<comment type="subcellular location">
    <subcellularLocation>
        <location evidence="1">Cell membrane</location>
        <topology evidence="1">Multi-pass membrane protein</topology>
    </subcellularLocation>
</comment>
<evidence type="ECO:0000256" key="1">
    <source>
        <dbReference type="ARBA" id="ARBA00004651"/>
    </source>
</evidence>
<feature type="transmembrane region" description="Helical" evidence="6">
    <location>
        <begin position="87"/>
        <end position="104"/>
    </location>
</feature>
<dbReference type="CDD" id="cd16015">
    <property type="entry name" value="LTA_synthase"/>
    <property type="match status" value="1"/>
</dbReference>
<feature type="transmembrane region" description="Helical" evidence="6">
    <location>
        <begin position="178"/>
        <end position="196"/>
    </location>
</feature>
<name>A0A381VHK6_9ZZZZ</name>
<feature type="domain" description="Sulfatase N-terminal" evidence="7">
    <location>
        <begin position="277"/>
        <end position="565"/>
    </location>
</feature>
<proteinExistence type="predicted"/>
<dbReference type="InterPro" id="IPR050448">
    <property type="entry name" value="OpgB/LTA_synthase_biosynth"/>
</dbReference>
<sequence length="665" mass="76566">MFYYSRRLKFMFGAVLSFFIVFLLFRLAFVWVFISGMAGTPSELIRAFWIGTRFDLRLACFILLPLGLALMVPVFNPMTHFALRKIARIYLCLAAVVIIFLYAFDFGNYAYLDHRLDISSLKLLENPLIALSMVWESYPMGWMLLGLAIIIGCTWGGIKRAFRFLDDRPNLFRFRHKVFGFTMGGIIFLFAMWGTFRQYRLLWSDAYFSEDPFIVAAGLNPILYFNETRSFLLEDFNEVKTREYYDLMIEELGVKQPDSKRLSYARAVDGREIKNQPNIVIIFLESVGYNRMARSGNPLDATPNLDQLSTQGIFFDRFYVPMVGTARSVFGMVTGIHDVVRVETASSNPRIVDQYSLINALTGYEKYYIMGGSASWRNVRGLLKNNIPDIKIMEQEEMDYPRLDVWGISDNDLFKVAHETFQNIDQSQPFFAIVQTATNHRPYSIPKNIEGFDLKDVDKTVLSNAGFDSKEQYNGMRMLDHAVGEYISSAKTAPYFNNTIFLFFGDHGTSDPRALHMPNSDYDLKLRSYQVPFFIYGPEHIKGGIVRNDVSQLVDILPTVIGLAGKPYENRTMGRDLLNGEIPIDPLALIINKKMAKPHIAVIGQNYYLSLANRRGGPRVKLHELWSDKPLVNVKDKYPEITDRYLRRLKGIHETTKYMLYHNKK</sequence>
<feature type="transmembrane region" description="Helical" evidence="6">
    <location>
        <begin position="54"/>
        <end position="75"/>
    </location>
</feature>
<dbReference type="EMBL" id="UINC01008655">
    <property type="protein sequence ID" value="SVA38923.1"/>
    <property type="molecule type" value="Genomic_DNA"/>
</dbReference>
<dbReference type="AlphaFoldDB" id="A0A381VHK6"/>
<dbReference type="InterPro" id="IPR012160">
    <property type="entry name" value="LtaS-like"/>
</dbReference>
<dbReference type="PANTHER" id="PTHR47371">
    <property type="entry name" value="LIPOTEICHOIC ACID SYNTHASE"/>
    <property type="match status" value="1"/>
</dbReference>
<dbReference type="SUPFAM" id="SSF53649">
    <property type="entry name" value="Alkaline phosphatase-like"/>
    <property type="match status" value="1"/>
</dbReference>
<keyword evidence="5 6" id="KW-0472">Membrane</keyword>
<dbReference type="PIRSF" id="PIRSF005091">
    <property type="entry name" value="Mmb_sulf_HI1246"/>
    <property type="match status" value="1"/>
</dbReference>
<evidence type="ECO:0000256" key="5">
    <source>
        <dbReference type="ARBA" id="ARBA00023136"/>
    </source>
</evidence>
<evidence type="ECO:0000259" key="7">
    <source>
        <dbReference type="Pfam" id="PF00884"/>
    </source>
</evidence>
<evidence type="ECO:0000313" key="8">
    <source>
        <dbReference type="EMBL" id="SVA38923.1"/>
    </source>
</evidence>
<keyword evidence="4 6" id="KW-1133">Transmembrane helix</keyword>